<gene>
    <name evidence="7" type="ORF">MNBD_ACTINO01-2622</name>
</gene>
<dbReference type="SUPFAM" id="SSF55031">
    <property type="entry name" value="Bacterial exopeptidase dimerisation domain"/>
    <property type="match status" value="1"/>
</dbReference>
<dbReference type="SUPFAM" id="SSF53187">
    <property type="entry name" value="Zn-dependent exopeptidases"/>
    <property type="match status" value="1"/>
</dbReference>
<dbReference type="Gene3D" id="1.10.150.900">
    <property type="match status" value="1"/>
</dbReference>
<evidence type="ECO:0000256" key="4">
    <source>
        <dbReference type="ARBA" id="ARBA00022801"/>
    </source>
</evidence>
<comment type="similarity">
    <text evidence="2">Belongs to the peptidase M20A family.</text>
</comment>
<organism evidence="7">
    <name type="scientific">hydrothermal vent metagenome</name>
    <dbReference type="NCBI Taxonomy" id="652676"/>
    <lineage>
        <taxon>unclassified sequences</taxon>
        <taxon>metagenomes</taxon>
        <taxon>ecological metagenomes</taxon>
    </lineage>
</organism>
<dbReference type="Pfam" id="PF01546">
    <property type="entry name" value="Peptidase_M20"/>
    <property type="match status" value="1"/>
</dbReference>
<dbReference type="AlphaFoldDB" id="A0A3B0ST60"/>
<accession>A0A3B0ST60</accession>
<sequence>MLDGGYQNAAVDLLQDLIRNACVNTGDPDSGNEIDSVHTLQQFLGTEGTVVEPHPGRASVIFRVPGIDPAAPRLLLIPHLDVVPADPSIWSHDPFAATIADGFVWGRGAVDMLNVTASMVAVFKAIAEGAIQRPNGDVILAAVADEEAGGNYGARYLVENRWDLVACEAVLTEVAGPLLTSSDGISLPVTVAEKGPAWRKVTARGVAGHGSQPYGRSNAVVDLASAFSMIGTSPQPVLITEEWTRFVPHLPIDARLRSELLDADSVDGAIREIAESDPTLARWIHACTHLTLSPNVITGGTKSNVVAALAEGDVDIRLLPGQEADDIADHLRKVLGPDRFDALSFEPVLDMAANGTHPSGDMWEAIADAAEAHIGTRRLAPTLTPVTTDARFFRERGIPAYGVGLFDESVTFPEMLAMFHGANEKVSVASIRSTTAFLATVIERFSARIANR</sequence>
<dbReference type="EMBL" id="UOEI01000626">
    <property type="protein sequence ID" value="VAW08678.1"/>
    <property type="molecule type" value="Genomic_DNA"/>
</dbReference>
<evidence type="ECO:0000256" key="1">
    <source>
        <dbReference type="ARBA" id="ARBA00001947"/>
    </source>
</evidence>
<dbReference type="PANTHER" id="PTHR43808">
    <property type="entry name" value="ACETYLORNITHINE DEACETYLASE"/>
    <property type="match status" value="1"/>
</dbReference>
<evidence type="ECO:0000313" key="7">
    <source>
        <dbReference type="EMBL" id="VAW08678.1"/>
    </source>
</evidence>
<dbReference type="InterPro" id="IPR036264">
    <property type="entry name" value="Bact_exopeptidase_dim_dom"/>
</dbReference>
<proteinExistence type="inferred from homology"/>
<dbReference type="InterPro" id="IPR011650">
    <property type="entry name" value="Peptidase_M20_dimer"/>
</dbReference>
<evidence type="ECO:0000256" key="2">
    <source>
        <dbReference type="ARBA" id="ARBA00006247"/>
    </source>
</evidence>
<evidence type="ECO:0000256" key="5">
    <source>
        <dbReference type="ARBA" id="ARBA00022833"/>
    </source>
</evidence>
<dbReference type="PANTHER" id="PTHR43808:SF8">
    <property type="entry name" value="PEPTIDASE M20 DIMERISATION DOMAIN-CONTAINING PROTEIN"/>
    <property type="match status" value="1"/>
</dbReference>
<name>A0A3B0ST60_9ZZZZ</name>
<dbReference type="GO" id="GO:0016787">
    <property type="term" value="F:hydrolase activity"/>
    <property type="evidence" value="ECO:0007669"/>
    <property type="project" value="UniProtKB-KW"/>
</dbReference>
<keyword evidence="5" id="KW-0862">Zinc</keyword>
<dbReference type="InterPro" id="IPR050072">
    <property type="entry name" value="Peptidase_M20A"/>
</dbReference>
<keyword evidence="3" id="KW-0479">Metal-binding</keyword>
<dbReference type="GO" id="GO:0046872">
    <property type="term" value="F:metal ion binding"/>
    <property type="evidence" value="ECO:0007669"/>
    <property type="project" value="UniProtKB-KW"/>
</dbReference>
<comment type="cofactor">
    <cofactor evidence="1">
        <name>Zn(2+)</name>
        <dbReference type="ChEBI" id="CHEBI:29105"/>
    </cofactor>
</comment>
<dbReference type="Gene3D" id="3.30.70.360">
    <property type="match status" value="1"/>
</dbReference>
<dbReference type="Gene3D" id="3.40.630.10">
    <property type="entry name" value="Zn peptidases"/>
    <property type="match status" value="1"/>
</dbReference>
<protein>
    <recommendedName>
        <fullName evidence="6">Peptidase M20 dimerisation domain-containing protein</fullName>
    </recommendedName>
</protein>
<keyword evidence="4" id="KW-0378">Hydrolase</keyword>
<reference evidence="7" key="1">
    <citation type="submission" date="2018-06" db="EMBL/GenBank/DDBJ databases">
        <authorList>
            <person name="Zhirakovskaya E."/>
        </authorList>
    </citation>
    <scope>NUCLEOTIDE SEQUENCE</scope>
</reference>
<dbReference type="InterPro" id="IPR002933">
    <property type="entry name" value="Peptidase_M20"/>
</dbReference>
<evidence type="ECO:0000256" key="3">
    <source>
        <dbReference type="ARBA" id="ARBA00022723"/>
    </source>
</evidence>
<feature type="domain" description="Peptidase M20 dimerisation" evidence="6">
    <location>
        <begin position="191"/>
        <end position="335"/>
    </location>
</feature>
<evidence type="ECO:0000259" key="6">
    <source>
        <dbReference type="Pfam" id="PF07687"/>
    </source>
</evidence>
<dbReference type="Pfam" id="PF07687">
    <property type="entry name" value="M20_dimer"/>
    <property type="match status" value="1"/>
</dbReference>